<gene>
    <name evidence="3" type="ORF">MF646_22980</name>
</gene>
<organism evidence="3 4">
    <name type="scientific">Halalkalibacter alkaliphilus</name>
    <dbReference type="NCBI Taxonomy" id="2917993"/>
    <lineage>
        <taxon>Bacteria</taxon>
        <taxon>Bacillati</taxon>
        <taxon>Bacillota</taxon>
        <taxon>Bacilli</taxon>
        <taxon>Bacillales</taxon>
        <taxon>Bacillaceae</taxon>
        <taxon>Halalkalibacter</taxon>
    </lineage>
</organism>
<dbReference type="PANTHER" id="PTHR23088:SF27">
    <property type="entry name" value="DEAMINATED GLUTATHIONE AMIDASE"/>
    <property type="match status" value="1"/>
</dbReference>
<keyword evidence="4" id="KW-1185">Reference proteome</keyword>
<dbReference type="EMBL" id="JAKRYL010000050">
    <property type="protein sequence ID" value="MCL7749973.1"/>
    <property type="molecule type" value="Genomic_DNA"/>
</dbReference>
<reference evidence="3" key="1">
    <citation type="submission" date="2022-02" db="EMBL/GenBank/DDBJ databases">
        <title>Halalkalibacter sp. nov. isolated from Lonar Lake, India.</title>
        <authorList>
            <person name="Joshi A."/>
            <person name="Thite S."/>
            <person name="Lodha T."/>
        </authorList>
    </citation>
    <scope>NUCLEOTIDE SEQUENCE</scope>
    <source>
        <strain evidence="3">MEB205</strain>
    </source>
</reference>
<comment type="caution">
    <text evidence="3">The sequence shown here is derived from an EMBL/GenBank/DDBJ whole genome shotgun (WGS) entry which is preliminary data.</text>
</comment>
<feature type="domain" description="CN hydrolase" evidence="2">
    <location>
        <begin position="7"/>
        <end position="243"/>
    </location>
</feature>
<name>A0A9X2CX94_9BACI</name>
<dbReference type="InterPro" id="IPR003010">
    <property type="entry name" value="C-N_Hydrolase"/>
</dbReference>
<dbReference type="PROSITE" id="PS50263">
    <property type="entry name" value="CN_HYDROLASE"/>
    <property type="match status" value="1"/>
</dbReference>
<accession>A0A9X2CX94</accession>
<dbReference type="GO" id="GO:0016787">
    <property type="term" value="F:hydrolase activity"/>
    <property type="evidence" value="ECO:0007669"/>
    <property type="project" value="UniProtKB-KW"/>
</dbReference>
<dbReference type="CDD" id="cd07197">
    <property type="entry name" value="nitrilase"/>
    <property type="match status" value="1"/>
</dbReference>
<keyword evidence="3" id="KW-0378">Hydrolase</keyword>
<dbReference type="Pfam" id="PF00795">
    <property type="entry name" value="CN_hydrolase"/>
    <property type="match status" value="1"/>
</dbReference>
<dbReference type="Proteomes" id="UP001139150">
    <property type="component" value="Unassembled WGS sequence"/>
</dbReference>
<evidence type="ECO:0000313" key="4">
    <source>
        <dbReference type="Proteomes" id="UP001139150"/>
    </source>
</evidence>
<proteinExistence type="inferred from homology"/>
<dbReference type="SUPFAM" id="SSF56317">
    <property type="entry name" value="Carbon-nitrogen hydrolase"/>
    <property type="match status" value="1"/>
</dbReference>
<dbReference type="PANTHER" id="PTHR23088">
    <property type="entry name" value="NITRILASE-RELATED"/>
    <property type="match status" value="1"/>
</dbReference>
<dbReference type="AlphaFoldDB" id="A0A9X2CX94"/>
<comment type="similarity">
    <text evidence="1">Belongs to the carbon-nitrogen hydrolase superfamily. NIT1/NIT2 family.</text>
</comment>
<protein>
    <submittedName>
        <fullName evidence="3">Carbon-nitrogen hydrolase family protein</fullName>
    </submittedName>
</protein>
<evidence type="ECO:0000256" key="1">
    <source>
        <dbReference type="ARBA" id="ARBA00010613"/>
    </source>
</evidence>
<dbReference type="Gene3D" id="3.60.110.10">
    <property type="entry name" value="Carbon-nitrogen hydrolase"/>
    <property type="match status" value="1"/>
</dbReference>
<sequence>MTGANVLRVAAIQMNCEPGNKQINLERAYQLIFEAAKAGAKLVVVPELFSTGYRVEENDVELAETIPGATSNWMVNVSKEFNITLVGCILEKDHTKGIIFDTGVVTNSSGIVGTYRKTHLWDQENTRFTKGDDLPVFQLEWGNLGIQICYEVGFPETARILALKGADIIVYPSAFGKARLYAWDLATRSRALENGCFVIAANRSGIEKSETSFGGNSRITGTQGEVLAHAVEENEVIISDIDLDEVAKQRRRIPYLRDLNRKLFAEEFKKSSSTKV</sequence>
<dbReference type="RefSeq" id="WP_250098821.1">
    <property type="nucleotide sequence ID" value="NZ_JAKRYL010000050.1"/>
</dbReference>
<evidence type="ECO:0000259" key="2">
    <source>
        <dbReference type="PROSITE" id="PS50263"/>
    </source>
</evidence>
<dbReference type="InterPro" id="IPR036526">
    <property type="entry name" value="C-N_Hydrolase_sf"/>
</dbReference>
<evidence type="ECO:0000313" key="3">
    <source>
        <dbReference type="EMBL" id="MCL7749973.1"/>
    </source>
</evidence>